<organism evidence="8 9">
    <name type="scientific">Cyprinus carpio carpio</name>
    <dbReference type="NCBI Taxonomy" id="630221"/>
    <lineage>
        <taxon>Eukaryota</taxon>
        <taxon>Metazoa</taxon>
        <taxon>Chordata</taxon>
        <taxon>Craniata</taxon>
        <taxon>Vertebrata</taxon>
        <taxon>Euteleostomi</taxon>
        <taxon>Actinopterygii</taxon>
        <taxon>Neopterygii</taxon>
        <taxon>Teleostei</taxon>
        <taxon>Ostariophysi</taxon>
        <taxon>Cypriniformes</taxon>
        <taxon>Cyprinidae</taxon>
        <taxon>Cyprininae</taxon>
        <taxon>Cyprinus</taxon>
    </lineage>
</organism>
<evidence type="ECO:0000313" key="9">
    <source>
        <dbReference type="Proteomes" id="UP001108240"/>
    </source>
</evidence>
<sequence>MALAGVRVIELAGLAPAPFCGMILADFGARVIRVDRTKVAMTVDTQARGKQSVALNLKNPKGVAVLKRLCVQSDVVLEPYRKGVMEKMGLGPEDLLKENPRLIYARLTGYGQSGSYAKGAGHDINYLAMSGLLSMLGRSSEKPYAPLNLVADFAGGGLMCAFGIVLALLERSRSGQGQIIDASMVEGAAYVGSFMWKSRSLGLWNRPRGENLLDSGAPFYDTYRTSDGKYMAVGAIEPQFYQQLIQAILEDRNVKRTWAIVVVMFGVVMFDFAADFIDGPIKAYLFDVCSHRDKERGLHYHALLTGLGGACGYLIGAMDWGHSALGVTLGSEYQVIYFFSSLTWGIFLTMHLFSIPEKPLMIDHSSDSSLLLEDPHHNGYGTVHKEPPPLPEMRQRSFSALSEANAVTPSAKQPNSEGQKRMTLKSLLSAMISMPSHYRCLCVSHLLGWTAFLCNMLFFTDFMGQIVYKGNPYAEHNSTSYATYERGVEVGCWGLCINAVSSALYSYVQRLLLPYIGLKGLYFLGYFMFGLGTGLIGLFPNIVATLTLCSVFGVMSSTLYTIPFNLISEYHKAEEEQRKLGSDEPAVESRGTGMDCAALTCMVQLAQVIVGAGLGALVNLAGSVIVVVLSASTVSLIGCLFIALFM</sequence>
<reference evidence="8" key="2">
    <citation type="submission" date="2025-09" db="UniProtKB">
        <authorList>
            <consortium name="Ensembl"/>
        </authorList>
    </citation>
    <scope>IDENTIFICATION</scope>
</reference>
<dbReference type="InterPro" id="IPR023606">
    <property type="entry name" value="CoA-Trfase_III_dom_1_sf"/>
</dbReference>
<dbReference type="SUPFAM" id="SSF103473">
    <property type="entry name" value="MFS general substrate transporter"/>
    <property type="match status" value="1"/>
</dbReference>
<dbReference type="Gene3D" id="1.20.1250.20">
    <property type="entry name" value="MFS general substrate transporter like domains"/>
    <property type="match status" value="1"/>
</dbReference>
<feature type="transmembrane region" description="Helical" evidence="7">
    <location>
        <begin position="298"/>
        <end position="315"/>
    </location>
</feature>
<protein>
    <submittedName>
        <fullName evidence="8">Alpha-methylacyl-CoA racemase</fullName>
    </submittedName>
</protein>
<feature type="transmembrane region" description="Helical" evidence="7">
    <location>
        <begin position="335"/>
        <end position="355"/>
    </location>
</feature>
<evidence type="ECO:0000256" key="4">
    <source>
        <dbReference type="ARBA" id="ARBA00022692"/>
    </source>
</evidence>
<dbReference type="SUPFAM" id="SSF89796">
    <property type="entry name" value="CoA-transferase family III (CaiB/BaiF)"/>
    <property type="match status" value="1"/>
</dbReference>
<dbReference type="InterPro" id="IPR036259">
    <property type="entry name" value="MFS_trans_sf"/>
</dbReference>
<feature type="transmembrane region" description="Helical" evidence="7">
    <location>
        <begin position="258"/>
        <end position="277"/>
    </location>
</feature>
<dbReference type="InterPro" id="IPR003673">
    <property type="entry name" value="CoA-Trfase_fam_III"/>
</dbReference>
<feature type="transmembrane region" description="Helical" evidence="7">
    <location>
        <begin position="446"/>
        <end position="468"/>
    </location>
</feature>
<dbReference type="PANTHER" id="PTHR19432:SF34">
    <property type="entry name" value="MEMBRANE-ASSOCIATED TRANSPORTER PROTEIN"/>
    <property type="match status" value="1"/>
</dbReference>
<dbReference type="Ensembl" id="ENSCCRT00000131611.1">
    <property type="protein sequence ID" value="ENSCCRP00000157777.1"/>
    <property type="gene ID" value="ENSCCRG00000021193.2"/>
</dbReference>
<dbReference type="GO" id="GO:0008506">
    <property type="term" value="F:sucrose:proton symporter activity"/>
    <property type="evidence" value="ECO:0007669"/>
    <property type="project" value="TreeGrafter"/>
</dbReference>
<evidence type="ECO:0000256" key="3">
    <source>
        <dbReference type="ARBA" id="ARBA00022448"/>
    </source>
</evidence>
<comment type="subcellular location">
    <subcellularLocation>
        <location evidence="1">Membrane</location>
        <topology evidence="1">Multi-pass membrane protein</topology>
    </subcellularLocation>
</comment>
<keyword evidence="4 7" id="KW-0812">Transmembrane</keyword>
<dbReference type="GeneTree" id="ENSGT00940000157215"/>
<dbReference type="AlphaFoldDB" id="A0A9J8BKN6"/>
<comment type="similarity">
    <text evidence="2">Belongs to the CoA-transferase III family.</text>
</comment>
<feature type="transmembrane region" description="Helical" evidence="7">
    <location>
        <begin position="520"/>
        <end position="539"/>
    </location>
</feature>
<keyword evidence="3" id="KW-0813">Transport</keyword>
<keyword evidence="9" id="KW-1185">Reference proteome</keyword>
<evidence type="ECO:0000313" key="8">
    <source>
        <dbReference type="Ensembl" id="ENSCCRP00000157777.1"/>
    </source>
</evidence>
<feature type="transmembrane region" description="Helical" evidence="7">
    <location>
        <begin position="488"/>
        <end position="508"/>
    </location>
</feature>
<dbReference type="PANTHER" id="PTHR19432">
    <property type="entry name" value="SUGAR TRANSPORTER"/>
    <property type="match status" value="1"/>
</dbReference>
<accession>A0A9J8BKN6</accession>
<feature type="transmembrane region" description="Helical" evidence="7">
    <location>
        <begin position="624"/>
        <end position="645"/>
    </location>
</feature>
<dbReference type="FunFam" id="3.40.50.10540:FF:000004">
    <property type="entry name" value="Probable alpha-methylacyl-CoA racemase mcr"/>
    <property type="match status" value="1"/>
</dbReference>
<keyword evidence="5 7" id="KW-1133">Transmembrane helix</keyword>
<evidence type="ECO:0000256" key="5">
    <source>
        <dbReference type="ARBA" id="ARBA00022989"/>
    </source>
</evidence>
<dbReference type="GO" id="GO:0003824">
    <property type="term" value="F:catalytic activity"/>
    <property type="evidence" value="ECO:0007669"/>
    <property type="project" value="InterPro"/>
</dbReference>
<evidence type="ECO:0000256" key="6">
    <source>
        <dbReference type="ARBA" id="ARBA00023136"/>
    </source>
</evidence>
<name>A0A9J8BKN6_CYPCA</name>
<dbReference type="Proteomes" id="UP001108240">
    <property type="component" value="Unplaced"/>
</dbReference>
<dbReference type="GO" id="GO:0016020">
    <property type="term" value="C:membrane"/>
    <property type="evidence" value="ECO:0007669"/>
    <property type="project" value="UniProtKB-SubCell"/>
</dbReference>
<evidence type="ECO:0000256" key="7">
    <source>
        <dbReference type="SAM" id="Phobius"/>
    </source>
</evidence>
<evidence type="ECO:0000256" key="1">
    <source>
        <dbReference type="ARBA" id="ARBA00004141"/>
    </source>
</evidence>
<dbReference type="CDD" id="cd17313">
    <property type="entry name" value="MFS_SLC45_SUC"/>
    <property type="match status" value="1"/>
</dbReference>
<evidence type="ECO:0000256" key="2">
    <source>
        <dbReference type="ARBA" id="ARBA00008383"/>
    </source>
</evidence>
<proteinExistence type="inferred from homology"/>
<feature type="transmembrane region" description="Helical" evidence="7">
    <location>
        <begin position="596"/>
        <end position="618"/>
    </location>
</feature>
<keyword evidence="6 7" id="KW-0472">Membrane</keyword>
<dbReference type="Pfam" id="PF02515">
    <property type="entry name" value="CoA_transf_3"/>
    <property type="match status" value="1"/>
</dbReference>
<reference evidence="8" key="1">
    <citation type="submission" date="2025-08" db="UniProtKB">
        <authorList>
            <consortium name="Ensembl"/>
        </authorList>
    </citation>
    <scope>IDENTIFICATION</scope>
</reference>
<feature type="transmembrane region" description="Helical" evidence="7">
    <location>
        <begin position="545"/>
        <end position="567"/>
    </location>
</feature>
<dbReference type="Gene3D" id="3.40.50.10540">
    <property type="entry name" value="Crotonobetainyl-coa:carnitine coa-transferase, domain 1"/>
    <property type="match status" value="1"/>
</dbReference>